<organism evidence="6 7">
    <name type="scientific">Marinithermofilum abyssi</name>
    <dbReference type="NCBI Taxonomy" id="1571185"/>
    <lineage>
        <taxon>Bacteria</taxon>
        <taxon>Bacillati</taxon>
        <taxon>Bacillota</taxon>
        <taxon>Bacilli</taxon>
        <taxon>Bacillales</taxon>
        <taxon>Thermoactinomycetaceae</taxon>
        <taxon>Marinithermofilum</taxon>
    </lineage>
</organism>
<evidence type="ECO:0000256" key="2">
    <source>
        <dbReference type="ARBA" id="ARBA00022490"/>
    </source>
</evidence>
<comment type="subcellular location">
    <subcellularLocation>
        <location evidence="1">Cytoplasm</location>
    </subcellularLocation>
</comment>
<dbReference type="HAMAP" id="MF_00710">
    <property type="entry name" value="Malonate_deCO2ase_dsu"/>
    <property type="match status" value="1"/>
</dbReference>
<comment type="PTM">
    <text evidence="5">Covalently binds the prosthetic group of malonate decarboxylase.</text>
</comment>
<sequence length="97" mass="10797">MEILTFEYTAAKPLPRRAHVGVVSSGDLEILFEPSPDQRTHVVVRTRFDGYGEIWKAVLDRFFAQHDVAAKIEINDFGATPGVVSLRLAQGLEVSRS</sequence>
<keyword evidence="3 5" id="KW-0597">Phosphoprotein</keyword>
<reference evidence="6" key="2">
    <citation type="submission" date="2020-09" db="EMBL/GenBank/DDBJ databases">
        <authorList>
            <person name="Sun Q."/>
            <person name="Zhou Y."/>
        </authorList>
    </citation>
    <scope>NUCLEOTIDE SEQUENCE</scope>
    <source>
        <strain evidence="6">CGMCC 1.15179</strain>
    </source>
</reference>
<keyword evidence="2" id="KW-0963">Cytoplasm</keyword>
<dbReference type="Pfam" id="PF06857">
    <property type="entry name" value="ACP"/>
    <property type="match status" value="1"/>
</dbReference>
<accession>A0A8J2VFW7</accession>
<evidence type="ECO:0000256" key="1">
    <source>
        <dbReference type="ARBA" id="ARBA00004496"/>
    </source>
</evidence>
<proteinExistence type="inferred from homology"/>
<dbReference type="NCBIfam" id="TIGR03130">
    <property type="entry name" value="malonate_delta"/>
    <property type="match status" value="1"/>
</dbReference>
<evidence type="ECO:0000313" key="7">
    <source>
        <dbReference type="Proteomes" id="UP000625210"/>
    </source>
</evidence>
<comment type="caution">
    <text evidence="6">The sequence shown here is derived from an EMBL/GenBank/DDBJ whole genome shotgun (WGS) entry which is preliminary data.</text>
</comment>
<dbReference type="RefSeq" id="WP_188647026.1">
    <property type="nucleotide sequence ID" value="NZ_BMHQ01000003.1"/>
</dbReference>
<feature type="modified residue" description="O-(phosphoribosyl dephospho-coenzyme A)serine" evidence="5">
    <location>
        <position position="25"/>
    </location>
</feature>
<dbReference type="AlphaFoldDB" id="A0A8J2VFW7"/>
<dbReference type="Proteomes" id="UP000625210">
    <property type="component" value="Unassembled WGS sequence"/>
</dbReference>
<evidence type="ECO:0000256" key="5">
    <source>
        <dbReference type="PIRSR" id="PIRSR609662-50"/>
    </source>
</evidence>
<evidence type="ECO:0000256" key="4">
    <source>
        <dbReference type="NCBIfam" id="TIGR03130"/>
    </source>
</evidence>
<dbReference type="InterPro" id="IPR009662">
    <property type="entry name" value="Malonate_deCO2ase_dsu"/>
</dbReference>
<keyword evidence="7" id="KW-1185">Reference proteome</keyword>
<reference evidence="6" key="1">
    <citation type="journal article" date="2014" name="Int. J. Syst. Evol. Microbiol.">
        <title>Complete genome sequence of Corynebacterium casei LMG S-19264T (=DSM 44701T), isolated from a smear-ripened cheese.</title>
        <authorList>
            <consortium name="US DOE Joint Genome Institute (JGI-PGF)"/>
            <person name="Walter F."/>
            <person name="Albersmeier A."/>
            <person name="Kalinowski J."/>
            <person name="Ruckert C."/>
        </authorList>
    </citation>
    <scope>NUCLEOTIDE SEQUENCE</scope>
    <source>
        <strain evidence="6">CGMCC 1.15179</strain>
    </source>
</reference>
<protein>
    <recommendedName>
        <fullName evidence="4">Malonate decarboxylase acyl carrier protein</fullName>
    </recommendedName>
</protein>
<dbReference type="GO" id="GO:0005737">
    <property type="term" value="C:cytoplasm"/>
    <property type="evidence" value="ECO:0007669"/>
    <property type="project" value="UniProtKB-SubCell"/>
</dbReference>
<name>A0A8J2VFW7_9BACL</name>
<evidence type="ECO:0000313" key="6">
    <source>
        <dbReference type="EMBL" id="GGE12614.1"/>
    </source>
</evidence>
<dbReference type="EMBL" id="BMHQ01000003">
    <property type="protein sequence ID" value="GGE12614.1"/>
    <property type="molecule type" value="Genomic_DNA"/>
</dbReference>
<gene>
    <name evidence="6" type="primary">mdcD</name>
    <name evidence="6" type="ORF">GCM10011571_12540</name>
</gene>
<dbReference type="NCBIfam" id="NF002293">
    <property type="entry name" value="PRK01220.1"/>
    <property type="match status" value="1"/>
</dbReference>
<dbReference type="InterPro" id="IPR023439">
    <property type="entry name" value="Mal_deCO2ase/Cit_lyase_ACP"/>
</dbReference>
<evidence type="ECO:0000256" key="3">
    <source>
        <dbReference type="ARBA" id="ARBA00022553"/>
    </source>
</evidence>